<dbReference type="InterPro" id="IPR004714">
    <property type="entry name" value="Cyt_oxidase_maturation_cbb3"/>
</dbReference>
<feature type="region of interest" description="Disordered" evidence="1">
    <location>
        <begin position="31"/>
        <end position="61"/>
    </location>
</feature>
<gene>
    <name evidence="3" type="primary">ccoS</name>
    <name evidence="3" type="ORF">DI616_03440</name>
</gene>
<dbReference type="PANTHER" id="PTHR41532">
    <property type="entry name" value="FIXS PROTEIN"/>
    <property type="match status" value="1"/>
</dbReference>
<evidence type="ECO:0000313" key="3">
    <source>
        <dbReference type="EMBL" id="TKW68169.1"/>
    </source>
</evidence>
<dbReference type="EMBL" id="VAFL01000002">
    <property type="protein sequence ID" value="TKW68169.1"/>
    <property type="molecule type" value="Genomic_DNA"/>
</dbReference>
<evidence type="ECO:0000256" key="1">
    <source>
        <dbReference type="SAM" id="MobiDB-lite"/>
    </source>
</evidence>
<dbReference type="AlphaFoldDB" id="A0A533I9E1"/>
<proteinExistence type="predicted"/>
<protein>
    <submittedName>
        <fullName evidence="3">Cbb3-type cytochrome oxidase assembly protein CcoS</fullName>
    </submittedName>
</protein>
<organism evidence="3 4">
    <name type="scientific">Paracoccus denitrificans</name>
    <dbReference type="NCBI Taxonomy" id="266"/>
    <lineage>
        <taxon>Bacteria</taxon>
        <taxon>Pseudomonadati</taxon>
        <taxon>Pseudomonadota</taxon>
        <taxon>Alphaproteobacteria</taxon>
        <taxon>Rhodobacterales</taxon>
        <taxon>Paracoccaceae</taxon>
        <taxon>Paracoccus</taxon>
    </lineage>
</organism>
<keyword evidence="2" id="KW-0472">Membrane</keyword>
<evidence type="ECO:0000313" key="4">
    <source>
        <dbReference type="Proteomes" id="UP000315344"/>
    </source>
</evidence>
<name>A0A533I9E1_PARDE</name>
<sequence length="61" mass="6709">MDVLFILIPVSILLGAGGLGAFLWSLKSRQYDDPKGDAERVLSSEWDDHPKPPVSDQKSDP</sequence>
<dbReference type="PANTHER" id="PTHR41532:SF1">
    <property type="entry name" value="FIXS PROTEIN"/>
    <property type="match status" value="1"/>
</dbReference>
<keyword evidence="2" id="KW-0812">Transmembrane</keyword>
<feature type="transmembrane region" description="Helical" evidence="2">
    <location>
        <begin position="6"/>
        <end position="26"/>
    </location>
</feature>
<reference evidence="3 4" key="1">
    <citation type="journal article" date="2017" name="Nat. Commun.">
        <title>In situ click chemistry generation of cyclooxygenase-2 inhibitors.</title>
        <authorList>
            <person name="Bhardwaj A."/>
            <person name="Kaur J."/>
            <person name="Wuest M."/>
            <person name="Wuest F."/>
        </authorList>
    </citation>
    <scope>NUCLEOTIDE SEQUENCE [LARGE SCALE GENOMIC DNA]</scope>
    <source>
        <strain evidence="3">S2_012_000_R3_94</strain>
    </source>
</reference>
<dbReference type="NCBIfam" id="TIGR00847">
    <property type="entry name" value="ccoS"/>
    <property type="match status" value="1"/>
</dbReference>
<keyword evidence="2" id="KW-1133">Transmembrane helix</keyword>
<dbReference type="Proteomes" id="UP000315344">
    <property type="component" value="Unassembled WGS sequence"/>
</dbReference>
<accession>A0A533I9E1</accession>
<comment type="caution">
    <text evidence="3">The sequence shown here is derived from an EMBL/GenBank/DDBJ whole genome shotgun (WGS) entry which is preliminary data.</text>
</comment>
<evidence type="ECO:0000256" key="2">
    <source>
        <dbReference type="SAM" id="Phobius"/>
    </source>
</evidence>
<dbReference type="Pfam" id="PF03597">
    <property type="entry name" value="FixS"/>
    <property type="match status" value="1"/>
</dbReference>